<comment type="caution">
    <text evidence="3">The sequence shown here is derived from an EMBL/GenBank/DDBJ whole genome shotgun (WGS) entry which is preliminary data.</text>
</comment>
<accession>A0A1E5VM34</accession>
<keyword evidence="4" id="KW-1185">Reference proteome</keyword>
<evidence type="ECO:0000256" key="1">
    <source>
        <dbReference type="ARBA" id="ARBA00004906"/>
    </source>
</evidence>
<organism evidence="3 4">
    <name type="scientific">Dichanthelium oligosanthes</name>
    <dbReference type="NCBI Taxonomy" id="888268"/>
    <lineage>
        <taxon>Eukaryota</taxon>
        <taxon>Viridiplantae</taxon>
        <taxon>Streptophyta</taxon>
        <taxon>Embryophyta</taxon>
        <taxon>Tracheophyta</taxon>
        <taxon>Spermatophyta</taxon>
        <taxon>Magnoliopsida</taxon>
        <taxon>Liliopsida</taxon>
        <taxon>Poales</taxon>
        <taxon>Poaceae</taxon>
        <taxon>PACMAD clade</taxon>
        <taxon>Panicoideae</taxon>
        <taxon>Panicodae</taxon>
        <taxon>Paniceae</taxon>
        <taxon>Dichantheliinae</taxon>
        <taxon>Dichanthelium</taxon>
    </lineage>
</organism>
<dbReference type="PANTHER" id="PTHR26379">
    <property type="entry name" value="BTB/POZ AND MATH DOMAIN-CONTAINING PROTEIN 1"/>
    <property type="match status" value="1"/>
</dbReference>
<dbReference type="AlphaFoldDB" id="A0A1E5VM34"/>
<sequence length="156" mass="17181">MSSESKNTALLCTTEADLATYTYEFAGYSLTGHIGIGKFVRSDTFTVAGYDWAIRVYPDGIDDEASMDSVAASLELMSSDAEPEVFRALLHFIYNDSLPGMGDLQGNDCGEMMRHLFVAADRYAMDRMKLVCQIIICKKLDVETVATTLALADQHI</sequence>
<dbReference type="GO" id="GO:0016567">
    <property type="term" value="P:protein ubiquitination"/>
    <property type="evidence" value="ECO:0007669"/>
    <property type="project" value="InterPro"/>
</dbReference>
<dbReference type="InterPro" id="IPR002083">
    <property type="entry name" value="MATH/TRAF_dom"/>
</dbReference>
<gene>
    <name evidence="3" type="ORF">BAE44_0012844</name>
</gene>
<name>A0A1E5VM34_9POAL</name>
<dbReference type="PANTHER" id="PTHR26379:SF438">
    <property type="entry name" value="OS08G0128700 PROTEIN"/>
    <property type="match status" value="1"/>
</dbReference>
<dbReference type="CDD" id="cd00121">
    <property type="entry name" value="MATH"/>
    <property type="match status" value="1"/>
</dbReference>
<dbReference type="STRING" id="888268.A0A1E5VM34"/>
<evidence type="ECO:0000313" key="3">
    <source>
        <dbReference type="EMBL" id="OEL26137.1"/>
    </source>
</evidence>
<feature type="domain" description="MATH" evidence="2">
    <location>
        <begin position="21"/>
        <end position="84"/>
    </location>
</feature>
<dbReference type="Proteomes" id="UP000095767">
    <property type="component" value="Unassembled WGS sequence"/>
</dbReference>
<dbReference type="Pfam" id="PF22486">
    <property type="entry name" value="MATH_2"/>
    <property type="match status" value="1"/>
</dbReference>
<dbReference type="EMBL" id="LWDX02035371">
    <property type="protein sequence ID" value="OEL26137.1"/>
    <property type="molecule type" value="Genomic_DNA"/>
</dbReference>
<evidence type="ECO:0000313" key="4">
    <source>
        <dbReference type="Proteomes" id="UP000095767"/>
    </source>
</evidence>
<dbReference type="OrthoDB" id="693342at2759"/>
<protein>
    <recommendedName>
        <fullName evidence="2">MATH domain-containing protein</fullName>
    </recommendedName>
</protein>
<dbReference type="SUPFAM" id="SSF49599">
    <property type="entry name" value="TRAF domain-like"/>
    <property type="match status" value="1"/>
</dbReference>
<dbReference type="InterPro" id="IPR045005">
    <property type="entry name" value="BPM1-6"/>
</dbReference>
<dbReference type="InterPro" id="IPR011333">
    <property type="entry name" value="SKP1/BTB/POZ_sf"/>
</dbReference>
<evidence type="ECO:0000259" key="2">
    <source>
        <dbReference type="Pfam" id="PF22486"/>
    </source>
</evidence>
<dbReference type="Gene3D" id="3.30.710.10">
    <property type="entry name" value="Potassium Channel Kv1.1, Chain A"/>
    <property type="match status" value="1"/>
</dbReference>
<dbReference type="SUPFAM" id="SSF54695">
    <property type="entry name" value="POZ domain"/>
    <property type="match status" value="1"/>
</dbReference>
<proteinExistence type="predicted"/>
<comment type="pathway">
    <text evidence="1">Protein modification; protein ubiquitination.</text>
</comment>
<reference evidence="3 4" key="1">
    <citation type="submission" date="2016-09" db="EMBL/GenBank/DDBJ databases">
        <title>The draft genome of Dichanthelium oligosanthes: A C3 panicoid grass species.</title>
        <authorList>
            <person name="Studer A.J."/>
            <person name="Schnable J.C."/>
            <person name="Brutnell T.P."/>
        </authorList>
    </citation>
    <scope>NUCLEOTIDE SEQUENCE [LARGE SCALE GENOMIC DNA]</scope>
    <source>
        <strain evidence="4">cv. Kellogg 1175</strain>
        <tissue evidence="3">Leaf</tissue>
    </source>
</reference>
<dbReference type="Gene3D" id="6.10.250.3030">
    <property type="match status" value="1"/>
</dbReference>